<evidence type="ECO:0000313" key="2">
    <source>
        <dbReference type="EMBL" id="SJM95127.1"/>
    </source>
</evidence>
<keyword evidence="1" id="KW-0472">Membrane</keyword>
<accession>A0A1R4HFY4</accession>
<reference evidence="3" key="1">
    <citation type="submission" date="2017-02" db="EMBL/GenBank/DDBJ databases">
        <authorList>
            <person name="Daims H."/>
        </authorList>
    </citation>
    <scope>NUCLEOTIDE SEQUENCE [LARGE SCALE GENOMIC DNA]</scope>
</reference>
<keyword evidence="1" id="KW-1133">Transmembrane helix</keyword>
<feature type="transmembrane region" description="Helical" evidence="1">
    <location>
        <begin position="58"/>
        <end position="78"/>
    </location>
</feature>
<sequence>MINHCMPTRSVKEKNMPFFMAYKPIEVLFLPLLFSACFYGGDLWLLLNLPFGMTNLSLFLQAFLIIALAAPLVAFWAINRHGTFVIGADKKGIYYKKLDDIAQFVFISWDSINNLSINETGKRILTIETTYNKFKKNKLPIPCNGSVYFLKSGTICLEFNTCFSYKTAHILKNLNELRRDYSIKKYQINNT</sequence>
<name>A0A1R4HFY4_9GAMM</name>
<dbReference type="AlphaFoldDB" id="A0A1R4HFY4"/>
<organism evidence="2 3">
    <name type="scientific">Crenothrix polyspora</name>
    <dbReference type="NCBI Taxonomy" id="360316"/>
    <lineage>
        <taxon>Bacteria</taxon>
        <taxon>Pseudomonadati</taxon>
        <taxon>Pseudomonadota</taxon>
        <taxon>Gammaproteobacteria</taxon>
        <taxon>Methylococcales</taxon>
        <taxon>Crenotrichaceae</taxon>
        <taxon>Crenothrix</taxon>
    </lineage>
</organism>
<proteinExistence type="predicted"/>
<protein>
    <submittedName>
        <fullName evidence="2">Uncharacterized protein</fullName>
    </submittedName>
</protein>
<feature type="transmembrane region" description="Helical" evidence="1">
    <location>
        <begin position="21"/>
        <end position="46"/>
    </location>
</feature>
<dbReference type="Proteomes" id="UP000195442">
    <property type="component" value="Unassembled WGS sequence"/>
</dbReference>
<evidence type="ECO:0000313" key="3">
    <source>
        <dbReference type="Proteomes" id="UP000195442"/>
    </source>
</evidence>
<keyword evidence="3" id="KW-1185">Reference proteome</keyword>
<evidence type="ECO:0000256" key="1">
    <source>
        <dbReference type="SAM" id="Phobius"/>
    </source>
</evidence>
<gene>
    <name evidence="2" type="ORF">CRENPOLYSF2_4610002</name>
</gene>
<keyword evidence="1" id="KW-0812">Transmembrane</keyword>
<dbReference type="EMBL" id="FUKJ01000403">
    <property type="protein sequence ID" value="SJM95127.1"/>
    <property type="molecule type" value="Genomic_DNA"/>
</dbReference>